<feature type="compositionally biased region" description="Low complexity" evidence="1">
    <location>
        <begin position="35"/>
        <end position="44"/>
    </location>
</feature>
<evidence type="ECO:0000256" key="1">
    <source>
        <dbReference type="SAM" id="MobiDB-lite"/>
    </source>
</evidence>
<feature type="compositionally biased region" description="Basic residues" evidence="1">
    <location>
        <begin position="1"/>
        <end position="14"/>
    </location>
</feature>
<comment type="caution">
    <text evidence="2">The sequence shown here is derived from an EMBL/GenBank/DDBJ whole genome shotgun (WGS) entry which is preliminary data.</text>
</comment>
<proteinExistence type="predicted"/>
<protein>
    <submittedName>
        <fullName evidence="2">Uncharacterized protein</fullName>
    </submittedName>
</protein>
<keyword evidence="3" id="KW-1185">Reference proteome</keyword>
<dbReference type="Proteomes" id="UP001218188">
    <property type="component" value="Unassembled WGS sequence"/>
</dbReference>
<accession>A0AAD6T205</accession>
<organism evidence="2 3">
    <name type="scientific">Mycena alexandri</name>
    <dbReference type="NCBI Taxonomy" id="1745969"/>
    <lineage>
        <taxon>Eukaryota</taxon>
        <taxon>Fungi</taxon>
        <taxon>Dikarya</taxon>
        <taxon>Basidiomycota</taxon>
        <taxon>Agaricomycotina</taxon>
        <taxon>Agaricomycetes</taxon>
        <taxon>Agaricomycetidae</taxon>
        <taxon>Agaricales</taxon>
        <taxon>Marasmiineae</taxon>
        <taxon>Mycenaceae</taxon>
        <taxon>Mycena</taxon>
    </lineage>
</organism>
<dbReference type="EMBL" id="JARJCM010000047">
    <property type="protein sequence ID" value="KAJ7035892.1"/>
    <property type="molecule type" value="Genomic_DNA"/>
</dbReference>
<sequence length="200" mass="22146">MPRTHTTRTTRRHVPSASRRSSPPVPPSPPRRKSPSVPRSPSPSTRRRSPPVPASPLRSRGYQSPPVPLSGPQTPKRARPAGRAPPPPSPTGVHLVIGNPIQAICWTEDGAPPKNLTIYPRSDKNVRLADNKVALGVHCVEMGNTVQRFIPTVRQGGRLQGWWSTVRWGSAIPVRSEGHILFLRYKGVFELADWEEIMHM</sequence>
<gene>
    <name evidence="2" type="ORF">C8F04DRAFT_1181921</name>
</gene>
<evidence type="ECO:0000313" key="3">
    <source>
        <dbReference type="Proteomes" id="UP001218188"/>
    </source>
</evidence>
<feature type="region of interest" description="Disordered" evidence="1">
    <location>
        <begin position="1"/>
        <end position="94"/>
    </location>
</feature>
<name>A0AAD6T205_9AGAR</name>
<evidence type="ECO:0000313" key="2">
    <source>
        <dbReference type="EMBL" id="KAJ7035892.1"/>
    </source>
</evidence>
<dbReference type="AlphaFoldDB" id="A0AAD6T205"/>
<reference evidence="2" key="1">
    <citation type="submission" date="2023-03" db="EMBL/GenBank/DDBJ databases">
        <title>Massive genome expansion in bonnet fungi (Mycena s.s.) driven by repeated elements and novel gene families across ecological guilds.</title>
        <authorList>
            <consortium name="Lawrence Berkeley National Laboratory"/>
            <person name="Harder C.B."/>
            <person name="Miyauchi S."/>
            <person name="Viragh M."/>
            <person name="Kuo A."/>
            <person name="Thoen E."/>
            <person name="Andreopoulos B."/>
            <person name="Lu D."/>
            <person name="Skrede I."/>
            <person name="Drula E."/>
            <person name="Henrissat B."/>
            <person name="Morin E."/>
            <person name="Kohler A."/>
            <person name="Barry K."/>
            <person name="LaButti K."/>
            <person name="Morin E."/>
            <person name="Salamov A."/>
            <person name="Lipzen A."/>
            <person name="Mereny Z."/>
            <person name="Hegedus B."/>
            <person name="Baldrian P."/>
            <person name="Stursova M."/>
            <person name="Weitz H."/>
            <person name="Taylor A."/>
            <person name="Grigoriev I.V."/>
            <person name="Nagy L.G."/>
            <person name="Martin F."/>
            <person name="Kauserud H."/>
        </authorList>
    </citation>
    <scope>NUCLEOTIDE SEQUENCE</scope>
    <source>
        <strain evidence="2">CBHHK200</strain>
    </source>
</reference>